<reference evidence="1 2" key="1">
    <citation type="submission" date="2015-02" db="EMBL/GenBank/DDBJ databases">
        <title>Draft genome sequence of Pseudomonas stutzeri NT0128 isolated from wheat (Triticum turgidum) rhizosphere.</title>
        <authorList>
            <person name="Tovi N."/>
            <person name="Frenk S."/>
            <person name="Hadar Y."/>
            <person name="Minz D."/>
        </authorList>
    </citation>
    <scope>NUCLEOTIDE SEQUENCE [LARGE SCALE GENOMIC DNA]</scope>
    <source>
        <strain evidence="1 2">NT0128</strain>
    </source>
</reference>
<comment type="caution">
    <text evidence="1">The sequence shown here is derived from an EMBL/GenBank/DDBJ whole genome shotgun (WGS) entry which is preliminary data.</text>
</comment>
<dbReference type="AlphaFoldDB" id="A0A0D9AWB0"/>
<accession>A0A0D9AWB0</accession>
<name>A0A0D9AWB0_STUST</name>
<dbReference type="EMBL" id="JYHV01000003">
    <property type="protein sequence ID" value="KJH85042.1"/>
    <property type="molecule type" value="Genomic_DNA"/>
</dbReference>
<sequence length="174" mass="18175">MSVPHRVTHTNHSARTLARGLGWFSIGLGLAEVLMPGKLARFLGVPGNEGLIRACGAREIANGVGLLLADDPKPWIYGRIGGDALDLVGLGLSIENGTEQVNAAIAAGAVAGITALDVSCARGLASESEPVVEWDYSDRSGFPQSPDAMRGRVEAEFAAARAEPNGYRPSTMVH</sequence>
<evidence type="ECO:0000313" key="2">
    <source>
        <dbReference type="Proteomes" id="UP000032487"/>
    </source>
</evidence>
<dbReference type="Proteomes" id="UP000032487">
    <property type="component" value="Unassembled WGS sequence"/>
</dbReference>
<evidence type="ECO:0000313" key="1">
    <source>
        <dbReference type="EMBL" id="KJH85042.1"/>
    </source>
</evidence>
<gene>
    <name evidence="1" type="ORF">UF78_00770</name>
</gene>
<dbReference type="PATRIC" id="fig|316.101.peg.4221"/>
<dbReference type="OrthoDB" id="6166765at2"/>
<proteinExistence type="predicted"/>
<protein>
    <submittedName>
        <fullName evidence="1">Transcriptional regulator</fullName>
    </submittedName>
</protein>
<organism evidence="1 2">
    <name type="scientific">Stutzerimonas stutzeri</name>
    <name type="common">Pseudomonas stutzeri</name>
    <dbReference type="NCBI Taxonomy" id="316"/>
    <lineage>
        <taxon>Bacteria</taxon>
        <taxon>Pseudomonadati</taxon>
        <taxon>Pseudomonadota</taxon>
        <taxon>Gammaproteobacteria</taxon>
        <taxon>Pseudomonadales</taxon>
        <taxon>Pseudomonadaceae</taxon>
        <taxon>Stutzerimonas</taxon>
    </lineage>
</organism>
<dbReference type="RefSeq" id="WP_045160107.1">
    <property type="nucleotide sequence ID" value="NZ_JYHV01000003.1"/>
</dbReference>